<dbReference type="EMBL" id="SMGK01000001">
    <property type="protein sequence ID" value="TCK75530.1"/>
    <property type="molecule type" value="Genomic_DNA"/>
</dbReference>
<evidence type="ECO:0000313" key="2">
    <source>
        <dbReference type="EMBL" id="TCK75530.1"/>
    </source>
</evidence>
<dbReference type="Gene3D" id="3.90.550.10">
    <property type="entry name" value="Spore Coat Polysaccharide Biosynthesis Protein SpsA, Chain A"/>
    <property type="match status" value="1"/>
</dbReference>
<feature type="domain" description="Glycosyltransferase 2-like" evidence="1">
    <location>
        <begin position="26"/>
        <end position="149"/>
    </location>
</feature>
<dbReference type="PANTHER" id="PTHR22916">
    <property type="entry name" value="GLYCOSYLTRANSFERASE"/>
    <property type="match status" value="1"/>
</dbReference>
<dbReference type="CDD" id="cd00761">
    <property type="entry name" value="Glyco_tranf_GTA_type"/>
    <property type="match status" value="1"/>
</dbReference>
<dbReference type="RefSeq" id="WP_165876607.1">
    <property type="nucleotide sequence ID" value="NZ_SMGK01000001.1"/>
</dbReference>
<dbReference type="AlphaFoldDB" id="A0A4R1LDE0"/>
<keyword evidence="3" id="KW-1185">Reference proteome</keyword>
<dbReference type="SUPFAM" id="SSF53448">
    <property type="entry name" value="Nucleotide-diphospho-sugar transferases"/>
    <property type="match status" value="1"/>
</dbReference>
<comment type="caution">
    <text evidence="2">The sequence shown here is derived from an EMBL/GenBank/DDBJ whole genome shotgun (WGS) entry which is preliminary data.</text>
</comment>
<protein>
    <submittedName>
        <fullName evidence="2">Glycosyltransferase involved in cell wall biosynthesis</fullName>
    </submittedName>
</protein>
<accession>A0A4R1LDE0</accession>
<gene>
    <name evidence="2" type="ORF">C7378_0514</name>
</gene>
<dbReference type="Proteomes" id="UP000295210">
    <property type="component" value="Unassembled WGS sequence"/>
</dbReference>
<keyword evidence="2" id="KW-0808">Transferase</keyword>
<dbReference type="InterPro" id="IPR001173">
    <property type="entry name" value="Glyco_trans_2-like"/>
</dbReference>
<dbReference type="Pfam" id="PF00535">
    <property type="entry name" value="Glycos_transf_2"/>
    <property type="match status" value="1"/>
</dbReference>
<dbReference type="GO" id="GO:0016758">
    <property type="term" value="F:hexosyltransferase activity"/>
    <property type="evidence" value="ECO:0007669"/>
    <property type="project" value="UniProtKB-ARBA"/>
</dbReference>
<evidence type="ECO:0000259" key="1">
    <source>
        <dbReference type="Pfam" id="PF00535"/>
    </source>
</evidence>
<organism evidence="2 3">
    <name type="scientific">Acidipila rosea</name>
    <dbReference type="NCBI Taxonomy" id="768535"/>
    <lineage>
        <taxon>Bacteria</taxon>
        <taxon>Pseudomonadati</taxon>
        <taxon>Acidobacteriota</taxon>
        <taxon>Terriglobia</taxon>
        <taxon>Terriglobales</taxon>
        <taxon>Acidobacteriaceae</taxon>
        <taxon>Acidipila</taxon>
    </lineage>
</organism>
<dbReference type="PANTHER" id="PTHR22916:SF3">
    <property type="entry name" value="UDP-GLCNAC:BETAGAL BETA-1,3-N-ACETYLGLUCOSAMINYLTRANSFERASE-LIKE PROTEIN 1"/>
    <property type="match status" value="1"/>
</dbReference>
<name>A0A4R1LDE0_9BACT</name>
<proteinExistence type="predicted"/>
<sequence length="326" mass="37195">MTKALNTIRGSLSLEQNDALHQPLVSVIIPTFNRSGLLTQAVDSVLRQTYTNVEIIVVDDGSTDDTQVVLAPYLGRISYHLQANSGVAKARNTGITLCHGDYICFLDSDDAWAPNKLDRQVDFLARYPAYGLLATEIAGVDQLGQRVDRSKSEMYTIHNGFVLEHLLFANWIQTSTVMIRRECLQRIGGFDEEVGQFGEDWLLWMRIASEYQIYFLPEPLTYYRVHQTSLSSYMPESQYDSLMSILDKLEQLEYFKKNPHLISKARYRISFNRGRGDLHSGNLRPAIRKLRRACAEKPWQLHAKSLLLIAEFKHHIQSRTIDGANA</sequence>
<dbReference type="InterPro" id="IPR029044">
    <property type="entry name" value="Nucleotide-diphossugar_trans"/>
</dbReference>
<evidence type="ECO:0000313" key="3">
    <source>
        <dbReference type="Proteomes" id="UP000295210"/>
    </source>
</evidence>
<reference evidence="2 3" key="1">
    <citation type="submission" date="2019-03" db="EMBL/GenBank/DDBJ databases">
        <title>Genomic Encyclopedia of Type Strains, Phase IV (KMG-IV): sequencing the most valuable type-strain genomes for metagenomic binning, comparative biology and taxonomic classification.</title>
        <authorList>
            <person name="Goeker M."/>
        </authorList>
    </citation>
    <scope>NUCLEOTIDE SEQUENCE [LARGE SCALE GENOMIC DNA]</scope>
    <source>
        <strain evidence="2 3">DSM 103428</strain>
    </source>
</reference>